<proteinExistence type="predicted"/>
<feature type="region of interest" description="Disordered" evidence="1">
    <location>
        <begin position="82"/>
        <end position="110"/>
    </location>
</feature>
<keyword evidence="3" id="KW-1185">Reference proteome</keyword>
<name>A0ABX3G4B4_9ACTN</name>
<evidence type="ECO:0000313" key="3">
    <source>
        <dbReference type="Proteomes" id="UP000187151"/>
    </source>
</evidence>
<organism evidence="2 3">
    <name type="scientific">Streptomyces amritsarensis</name>
    <dbReference type="NCBI Taxonomy" id="681158"/>
    <lineage>
        <taxon>Bacteria</taxon>
        <taxon>Bacillati</taxon>
        <taxon>Actinomycetota</taxon>
        <taxon>Actinomycetes</taxon>
        <taxon>Kitasatosporales</taxon>
        <taxon>Streptomycetaceae</taxon>
        <taxon>Streptomyces</taxon>
    </lineage>
</organism>
<sequence>MGAVALFGRESVDVAVAVVDLPEGGVRCVLVLPSWRSRSGQLTSAAGVVVPRGQVTEAELLAYARDKLAHVTAPKRELRDRFGARAVSPVPGGAGRRPGGGGRCAAGVAV</sequence>
<dbReference type="Proteomes" id="UP000187151">
    <property type="component" value="Unassembled WGS sequence"/>
</dbReference>
<reference evidence="2 3" key="1">
    <citation type="submission" date="2016-01" db="EMBL/GenBank/DDBJ databases">
        <title>Streptomyces amritsarensis strain MTCC 11845 genome sequencing and assembly.</title>
        <authorList>
            <person name="Sharma D."/>
            <person name="Nair G.R."/>
            <person name="Kaur G."/>
            <person name="Manhas R.K."/>
            <person name="Mayilraj S."/>
        </authorList>
    </citation>
    <scope>NUCLEOTIDE SEQUENCE [LARGE SCALE GENOMIC DNA]</scope>
    <source>
        <strain evidence="2 3">MTCC 11845</strain>
    </source>
</reference>
<dbReference type="EMBL" id="MQUR01000033">
    <property type="protein sequence ID" value="OLZ65885.1"/>
    <property type="molecule type" value="Genomic_DNA"/>
</dbReference>
<feature type="compositionally biased region" description="Gly residues" evidence="1">
    <location>
        <begin position="92"/>
        <end position="104"/>
    </location>
</feature>
<evidence type="ECO:0000313" key="2">
    <source>
        <dbReference type="EMBL" id="OLZ65885.1"/>
    </source>
</evidence>
<evidence type="ECO:0000256" key="1">
    <source>
        <dbReference type="SAM" id="MobiDB-lite"/>
    </source>
</evidence>
<evidence type="ECO:0008006" key="4">
    <source>
        <dbReference type="Google" id="ProtNLM"/>
    </source>
</evidence>
<comment type="caution">
    <text evidence="2">The sequence shown here is derived from an EMBL/GenBank/DDBJ whole genome shotgun (WGS) entry which is preliminary data.</text>
</comment>
<accession>A0ABX3G4B4</accession>
<protein>
    <recommendedName>
        <fullName evidence="4">AMP-binding enzyme C-terminal domain-containing protein</fullName>
    </recommendedName>
</protein>
<gene>
    <name evidence="2" type="ORF">AVW11_16350</name>
</gene>